<comment type="caution">
    <text evidence="1">The sequence shown here is derived from an EMBL/GenBank/DDBJ whole genome shotgun (WGS) entry which is preliminary data.</text>
</comment>
<dbReference type="Proteomes" id="UP001153332">
    <property type="component" value="Unassembled WGS sequence"/>
</dbReference>
<gene>
    <name evidence="1" type="ORF">O1611_g6831</name>
</gene>
<accession>A0ACC2JHP4</accession>
<evidence type="ECO:0000313" key="2">
    <source>
        <dbReference type="Proteomes" id="UP001153332"/>
    </source>
</evidence>
<organism evidence="1 2">
    <name type="scientific">Lasiodiplodia mahajangana</name>
    <dbReference type="NCBI Taxonomy" id="1108764"/>
    <lineage>
        <taxon>Eukaryota</taxon>
        <taxon>Fungi</taxon>
        <taxon>Dikarya</taxon>
        <taxon>Ascomycota</taxon>
        <taxon>Pezizomycotina</taxon>
        <taxon>Dothideomycetes</taxon>
        <taxon>Dothideomycetes incertae sedis</taxon>
        <taxon>Botryosphaeriales</taxon>
        <taxon>Botryosphaeriaceae</taxon>
        <taxon>Lasiodiplodia</taxon>
    </lineage>
</organism>
<reference evidence="1" key="1">
    <citation type="submission" date="2022-12" db="EMBL/GenBank/DDBJ databases">
        <title>Genome Sequence of Lasiodiplodia mahajangana.</title>
        <authorList>
            <person name="Buettner E."/>
        </authorList>
    </citation>
    <scope>NUCLEOTIDE SEQUENCE</scope>
    <source>
        <strain evidence="1">VT137</strain>
    </source>
</reference>
<name>A0ACC2JHP4_9PEZI</name>
<protein>
    <submittedName>
        <fullName evidence="1">Uncharacterized protein</fullName>
    </submittedName>
</protein>
<dbReference type="EMBL" id="JAPUUL010001687">
    <property type="protein sequence ID" value="KAJ8126807.1"/>
    <property type="molecule type" value="Genomic_DNA"/>
</dbReference>
<proteinExistence type="predicted"/>
<sequence length="517" mass="57763">MIRSYLRILRPFLQPSGSAAGLQNTLGPGAQPLRRALTSISQPGLRVPISRTTQRLNYRPRISNPTTKSYQSPLRTNKRSLHKTSRLRDSKPDPTKPNTEESLSLSARLKKLSREYGWAAVGVYLSLSVLDFPFCFLLVRVVGTERIGDLEHWVVSNVTKLIPESVRQRWNDYREALKEAKREQAGNDEQVEVAGWGVEEAEKRNNTEASLGTQLALAYAIHKSFIFLRVPLTAAVTPKVVKVLRSWGWNIGKRRAKPITKKEVVQEETTGNIGSQSLGSGVYTTIGNVDRHYLTQACPAFAINKKLTTIRFRYVTDQSGALQILNLTRSHKFNDKDHAGLAEGTVLPHDNLPKFFAKNGFEGSDPKKTKKNGGGKGNWGNMGEEVVDEQFNFSNARRRSNSSGYSNHLSDFKTKFEFNEPEPVFEESIHGPTLEDDDNVLTKTETSSSESSSTDDKHQTTILLMSWLMGRIWHDDDDDDERIRKGGIHVQSRLTGARSNVGTADIPPRYGGGCCGH</sequence>
<keyword evidence="2" id="KW-1185">Reference proteome</keyword>
<evidence type="ECO:0000313" key="1">
    <source>
        <dbReference type="EMBL" id="KAJ8126807.1"/>
    </source>
</evidence>